<dbReference type="Gene3D" id="2.60.200.20">
    <property type="match status" value="1"/>
</dbReference>
<name>A0A426TUB7_9CHLR</name>
<dbReference type="AlphaFoldDB" id="A0A426TUB7"/>
<accession>A0A426TUB7</accession>
<comment type="caution">
    <text evidence="2">The sequence shown here is derived from an EMBL/GenBank/DDBJ whole genome shotgun (WGS) entry which is preliminary data.</text>
</comment>
<dbReference type="PROSITE" id="PS50006">
    <property type="entry name" value="FHA_DOMAIN"/>
    <property type="match status" value="1"/>
</dbReference>
<feature type="domain" description="FHA" evidence="1">
    <location>
        <begin position="119"/>
        <end position="177"/>
    </location>
</feature>
<protein>
    <submittedName>
        <fullName evidence="2">FHA domain-containing protein</fullName>
    </submittedName>
</protein>
<evidence type="ECO:0000313" key="3">
    <source>
        <dbReference type="Proteomes" id="UP000280307"/>
    </source>
</evidence>
<dbReference type="Pfam" id="PF00498">
    <property type="entry name" value="FHA"/>
    <property type="match status" value="1"/>
</dbReference>
<sequence length="216" mass="24368">MSSAPRLELHIDVFAKPDQVAMALSTLTPNELIEAILSEFARDLEYLSEESSDYKLVRRDDGTPLQDDLPIQQHVKNGTALRLIERDLPIPMMANRPSQAIYLRETSSQRLYKLHWLPAVIGRRDASVAATSPLLAVDLGSYSNGLRVSRHHAVISEGERSAHYTIENLARSNSVVVLCENKRVTLGQEERHQLQHGDTIYLPNSELSFKFIIRDV</sequence>
<reference evidence="2 3" key="1">
    <citation type="submission" date="2018-12" db="EMBL/GenBank/DDBJ databases">
        <title>Genome Sequence of Candidatus Viridilinea halotolerans isolated from saline sulfide-rich spring.</title>
        <authorList>
            <person name="Grouzdev D.S."/>
            <person name="Burganskaya E.I."/>
            <person name="Krutkina M.S."/>
            <person name="Sukhacheva M.V."/>
            <person name="Gorlenko V.M."/>
        </authorList>
    </citation>
    <scope>NUCLEOTIDE SEQUENCE [LARGE SCALE GENOMIC DNA]</scope>
    <source>
        <strain evidence="2">Chok-6</strain>
    </source>
</reference>
<proteinExistence type="predicted"/>
<dbReference type="Proteomes" id="UP000280307">
    <property type="component" value="Unassembled WGS sequence"/>
</dbReference>
<dbReference type="InterPro" id="IPR000253">
    <property type="entry name" value="FHA_dom"/>
</dbReference>
<dbReference type="InterPro" id="IPR008984">
    <property type="entry name" value="SMAD_FHA_dom_sf"/>
</dbReference>
<evidence type="ECO:0000313" key="2">
    <source>
        <dbReference type="EMBL" id="RRR68756.1"/>
    </source>
</evidence>
<dbReference type="SUPFAM" id="SSF49879">
    <property type="entry name" value="SMAD/FHA domain"/>
    <property type="match status" value="1"/>
</dbReference>
<dbReference type="EMBL" id="RSAS01000695">
    <property type="protein sequence ID" value="RRR68756.1"/>
    <property type="molecule type" value="Genomic_DNA"/>
</dbReference>
<organism evidence="2 3">
    <name type="scientific">Candidatus Viridilinea halotolerans</name>
    <dbReference type="NCBI Taxonomy" id="2491704"/>
    <lineage>
        <taxon>Bacteria</taxon>
        <taxon>Bacillati</taxon>
        <taxon>Chloroflexota</taxon>
        <taxon>Chloroflexia</taxon>
        <taxon>Chloroflexales</taxon>
        <taxon>Chloroflexineae</taxon>
        <taxon>Oscillochloridaceae</taxon>
        <taxon>Candidatus Viridilinea</taxon>
    </lineage>
</organism>
<gene>
    <name evidence="2" type="ORF">EI684_17140</name>
</gene>
<evidence type="ECO:0000259" key="1">
    <source>
        <dbReference type="PROSITE" id="PS50006"/>
    </source>
</evidence>